<comment type="subcellular location">
    <subcellularLocation>
        <location evidence="1">Cell membrane</location>
        <topology evidence="1">Multi-pass membrane protein</topology>
    </subcellularLocation>
</comment>
<dbReference type="RefSeq" id="XP_025553207.1">
    <property type="nucleotide sequence ID" value="XM_025699826.1"/>
</dbReference>
<feature type="domain" description="Major facilitator superfamily (MFS) profile" evidence="10">
    <location>
        <begin position="26"/>
        <end position="519"/>
    </location>
</feature>
<feature type="transmembrane region" description="Helical" evidence="9">
    <location>
        <begin position="329"/>
        <end position="347"/>
    </location>
</feature>
<organism evidence="11 12">
    <name type="scientific">Aspergillus homomorphus (strain CBS 101889)</name>
    <dbReference type="NCBI Taxonomy" id="1450537"/>
    <lineage>
        <taxon>Eukaryota</taxon>
        <taxon>Fungi</taxon>
        <taxon>Dikarya</taxon>
        <taxon>Ascomycota</taxon>
        <taxon>Pezizomycotina</taxon>
        <taxon>Eurotiomycetes</taxon>
        <taxon>Eurotiomycetidae</taxon>
        <taxon>Eurotiales</taxon>
        <taxon>Aspergillaceae</taxon>
        <taxon>Aspergillus</taxon>
        <taxon>Aspergillus subgen. Circumdati</taxon>
    </lineage>
</organism>
<evidence type="ECO:0000256" key="7">
    <source>
        <dbReference type="ARBA" id="ARBA00038459"/>
    </source>
</evidence>
<dbReference type="GO" id="GO:0022857">
    <property type="term" value="F:transmembrane transporter activity"/>
    <property type="evidence" value="ECO:0007669"/>
    <property type="project" value="InterPro"/>
</dbReference>
<evidence type="ECO:0000256" key="9">
    <source>
        <dbReference type="SAM" id="Phobius"/>
    </source>
</evidence>
<dbReference type="Gene3D" id="1.20.1250.20">
    <property type="entry name" value="MFS general substrate transporter like domains"/>
    <property type="match status" value="1"/>
</dbReference>
<feature type="compositionally biased region" description="Polar residues" evidence="8">
    <location>
        <begin position="487"/>
        <end position="519"/>
    </location>
</feature>
<evidence type="ECO:0000256" key="8">
    <source>
        <dbReference type="SAM" id="MobiDB-lite"/>
    </source>
</evidence>
<dbReference type="GeneID" id="37204115"/>
<evidence type="ECO:0000313" key="11">
    <source>
        <dbReference type="EMBL" id="RAL14053.1"/>
    </source>
</evidence>
<dbReference type="OrthoDB" id="3365399at2759"/>
<dbReference type="EMBL" id="KZ824276">
    <property type="protein sequence ID" value="RAL14053.1"/>
    <property type="molecule type" value="Genomic_DNA"/>
</dbReference>
<feature type="transmembrane region" description="Helical" evidence="9">
    <location>
        <begin position="189"/>
        <end position="208"/>
    </location>
</feature>
<dbReference type="GO" id="GO:0005886">
    <property type="term" value="C:plasma membrane"/>
    <property type="evidence" value="ECO:0007669"/>
    <property type="project" value="UniProtKB-SubCell"/>
</dbReference>
<evidence type="ECO:0000256" key="3">
    <source>
        <dbReference type="ARBA" id="ARBA00022475"/>
    </source>
</evidence>
<dbReference type="InterPro" id="IPR011701">
    <property type="entry name" value="MFS"/>
</dbReference>
<keyword evidence="4 9" id="KW-0812">Transmembrane</keyword>
<dbReference type="PANTHER" id="PTHR23502">
    <property type="entry name" value="MAJOR FACILITATOR SUPERFAMILY"/>
    <property type="match status" value="1"/>
</dbReference>
<dbReference type="AlphaFoldDB" id="A0A395I367"/>
<feature type="transmembrane region" description="Helical" evidence="9">
    <location>
        <begin position="155"/>
        <end position="177"/>
    </location>
</feature>
<evidence type="ECO:0000256" key="1">
    <source>
        <dbReference type="ARBA" id="ARBA00004651"/>
    </source>
</evidence>
<accession>A0A395I367</accession>
<keyword evidence="2" id="KW-0813">Transport</keyword>
<protein>
    <submittedName>
        <fullName evidence="11">MFS general substrate transporter</fullName>
    </submittedName>
</protein>
<dbReference type="STRING" id="1450537.A0A395I367"/>
<evidence type="ECO:0000256" key="6">
    <source>
        <dbReference type="ARBA" id="ARBA00023136"/>
    </source>
</evidence>
<gene>
    <name evidence="11" type="ORF">BO97DRAFT_469336</name>
</gene>
<evidence type="ECO:0000256" key="4">
    <source>
        <dbReference type="ARBA" id="ARBA00022692"/>
    </source>
</evidence>
<dbReference type="Pfam" id="PF07690">
    <property type="entry name" value="MFS_1"/>
    <property type="match status" value="1"/>
</dbReference>
<feature type="transmembrane region" description="Helical" evidence="9">
    <location>
        <begin position="430"/>
        <end position="453"/>
    </location>
</feature>
<dbReference type="SUPFAM" id="SSF103473">
    <property type="entry name" value="MFS general substrate transporter"/>
    <property type="match status" value="1"/>
</dbReference>
<evidence type="ECO:0000313" key="12">
    <source>
        <dbReference type="Proteomes" id="UP000248961"/>
    </source>
</evidence>
<reference evidence="11 12" key="1">
    <citation type="submission" date="2018-02" db="EMBL/GenBank/DDBJ databases">
        <title>The genomes of Aspergillus section Nigri reveals drivers in fungal speciation.</title>
        <authorList>
            <consortium name="DOE Joint Genome Institute"/>
            <person name="Vesth T.C."/>
            <person name="Nybo J."/>
            <person name="Theobald S."/>
            <person name="Brandl J."/>
            <person name="Frisvad J.C."/>
            <person name="Nielsen K.F."/>
            <person name="Lyhne E.K."/>
            <person name="Kogle M.E."/>
            <person name="Kuo A."/>
            <person name="Riley R."/>
            <person name="Clum A."/>
            <person name="Nolan M."/>
            <person name="Lipzen A."/>
            <person name="Salamov A."/>
            <person name="Henrissat B."/>
            <person name="Wiebenga A."/>
            <person name="De vries R.P."/>
            <person name="Grigoriev I.V."/>
            <person name="Mortensen U.H."/>
            <person name="Andersen M.R."/>
            <person name="Baker S.E."/>
        </authorList>
    </citation>
    <scope>NUCLEOTIDE SEQUENCE [LARGE SCALE GENOMIC DNA]</scope>
    <source>
        <strain evidence="11 12">CBS 101889</strain>
    </source>
</reference>
<name>A0A395I367_ASPHC</name>
<feature type="region of interest" description="Disordered" evidence="8">
    <location>
        <begin position="468"/>
        <end position="519"/>
    </location>
</feature>
<feature type="transmembrane region" description="Helical" evidence="9">
    <location>
        <begin position="367"/>
        <end position="386"/>
    </location>
</feature>
<evidence type="ECO:0000256" key="2">
    <source>
        <dbReference type="ARBA" id="ARBA00022448"/>
    </source>
</evidence>
<dbReference type="InterPro" id="IPR020846">
    <property type="entry name" value="MFS_dom"/>
</dbReference>
<evidence type="ECO:0000256" key="5">
    <source>
        <dbReference type="ARBA" id="ARBA00022989"/>
    </source>
</evidence>
<feature type="transmembrane region" description="Helical" evidence="9">
    <location>
        <begin position="99"/>
        <end position="117"/>
    </location>
</feature>
<feature type="transmembrane region" description="Helical" evidence="9">
    <location>
        <begin position="251"/>
        <end position="274"/>
    </location>
</feature>
<feature type="transmembrane region" description="Helical" evidence="9">
    <location>
        <begin position="286"/>
        <end position="308"/>
    </location>
</feature>
<dbReference type="Proteomes" id="UP000248961">
    <property type="component" value="Unassembled WGS sequence"/>
</dbReference>
<evidence type="ECO:0000259" key="10">
    <source>
        <dbReference type="PROSITE" id="PS50850"/>
    </source>
</evidence>
<dbReference type="VEuPathDB" id="FungiDB:BO97DRAFT_469336"/>
<comment type="similarity">
    <text evidence="7">Belongs to the major facilitator superfamily. DHA1 family. Polyamines/proton antiporter (TC 2.A.1.2.16) subfamily.</text>
</comment>
<keyword evidence="12" id="KW-1185">Reference proteome</keyword>
<sequence length="519" mass="56926">MRHLTAAKFEVCWERSDHDNPRNWSVAYRSFMVGAMSISSACVISYSTSYTPGIPGIKKSFGISSDTLVSLGLTTYMLGLALECLVFASLSELYGRRPVYLVTIVAFACSVIPVALARDIQTILVGKALGGFFGSATIAGGPGTINDVTNRKYRALAFSLYSLGAMNGPVIDAGPIVGGFVYQHLGWRWINWIVLCWAGISAVVLFFSRETYEPAILRTRTRKRRERTGDFRWWCRYDSTKVGWISCEAICLFWNLYVGVVYATLFLCFVGYPLAFRDSRGWSPGIAGLGYCGIGAGVILAVLSDPLIIRRMITSHPRDPCTGQLPPEACVSAVCLGAILSPIGEFWFSWTTAAAAGQPPNSTTTHWAFPILAGVPFGMGNTLIFIYSAHYLAGSYPIYAASAVAGNAMMRYSFGGALPLAGQRLYDSLGIAWTGTLLGLVEVALIPIPIVFYRYGWWIRRRSVRSRRVNSTQRNSTQPNSQRKRSVSSPTNSSNLKHKTQNTLSTHDPSVSTYLDSKE</sequence>
<feature type="transmembrane region" description="Helical" evidence="9">
    <location>
        <begin position="123"/>
        <end position="143"/>
    </location>
</feature>
<dbReference type="CDD" id="cd17323">
    <property type="entry name" value="MFS_Tpo1_MDR_like"/>
    <property type="match status" value="1"/>
</dbReference>
<dbReference type="InterPro" id="IPR036259">
    <property type="entry name" value="MFS_trans_sf"/>
</dbReference>
<proteinExistence type="inferred from homology"/>
<keyword evidence="3" id="KW-1003">Cell membrane</keyword>
<feature type="transmembrane region" description="Helical" evidence="9">
    <location>
        <begin position="67"/>
        <end position="87"/>
    </location>
</feature>
<keyword evidence="5 9" id="KW-1133">Transmembrane helix</keyword>
<keyword evidence="6 9" id="KW-0472">Membrane</keyword>
<dbReference type="PROSITE" id="PS50850">
    <property type="entry name" value="MFS"/>
    <property type="match status" value="1"/>
</dbReference>
<dbReference type="PANTHER" id="PTHR23502:SF186">
    <property type="entry name" value="MAJOR FACILITATOR SUPERFAMILY (MFS) PROFILE DOMAIN-CONTAINING PROTEIN"/>
    <property type="match status" value="1"/>
</dbReference>
<feature type="transmembrane region" description="Helical" evidence="9">
    <location>
        <begin position="26"/>
        <end position="47"/>
    </location>
</feature>
<feature type="transmembrane region" description="Helical" evidence="9">
    <location>
        <begin position="398"/>
        <end position="418"/>
    </location>
</feature>